<gene>
    <name evidence="1" type="ORF">N7G274_008892</name>
</gene>
<protein>
    <submittedName>
        <fullName evidence="1">Uncharacterized protein</fullName>
    </submittedName>
</protein>
<evidence type="ECO:0000313" key="1">
    <source>
        <dbReference type="EMBL" id="KAL2038243.1"/>
    </source>
</evidence>
<organism evidence="1 2">
    <name type="scientific">Stereocaulon virgatum</name>
    <dbReference type="NCBI Taxonomy" id="373712"/>
    <lineage>
        <taxon>Eukaryota</taxon>
        <taxon>Fungi</taxon>
        <taxon>Dikarya</taxon>
        <taxon>Ascomycota</taxon>
        <taxon>Pezizomycotina</taxon>
        <taxon>Lecanoromycetes</taxon>
        <taxon>OSLEUM clade</taxon>
        <taxon>Lecanoromycetidae</taxon>
        <taxon>Lecanorales</taxon>
        <taxon>Lecanorineae</taxon>
        <taxon>Stereocaulaceae</taxon>
        <taxon>Stereocaulon</taxon>
    </lineage>
</organism>
<sequence>MTNVRYFGVRSATSRDGNQNGVPADQMKDKERLWHFDRLFQDRLAAKRRRIRLYYPQASTGLICKSTAGRRELSTPSQCIEILEGCLSSNPWISGSRHANLCWLRHGKSL</sequence>
<dbReference type="EMBL" id="JBEFKJ010000033">
    <property type="protein sequence ID" value="KAL2038243.1"/>
    <property type="molecule type" value="Genomic_DNA"/>
</dbReference>
<proteinExistence type="predicted"/>
<comment type="caution">
    <text evidence="1">The sequence shown here is derived from an EMBL/GenBank/DDBJ whole genome shotgun (WGS) entry which is preliminary data.</text>
</comment>
<accession>A0ABR4A4G7</accession>
<reference evidence="1 2" key="1">
    <citation type="submission" date="2024-09" db="EMBL/GenBank/DDBJ databases">
        <title>Rethinking Asexuality: The Enigmatic Case of Functional Sexual Genes in Lepraria (Stereocaulaceae).</title>
        <authorList>
            <person name="Doellman M."/>
            <person name="Sun Y."/>
            <person name="Barcenas-Pena A."/>
            <person name="Lumbsch H.T."/>
            <person name="Grewe F."/>
        </authorList>
    </citation>
    <scope>NUCLEOTIDE SEQUENCE [LARGE SCALE GENOMIC DNA]</scope>
    <source>
        <strain evidence="1 2">Mercado 3170</strain>
    </source>
</reference>
<keyword evidence="2" id="KW-1185">Reference proteome</keyword>
<name>A0ABR4A4G7_9LECA</name>
<dbReference type="Proteomes" id="UP001590950">
    <property type="component" value="Unassembled WGS sequence"/>
</dbReference>
<evidence type="ECO:0000313" key="2">
    <source>
        <dbReference type="Proteomes" id="UP001590950"/>
    </source>
</evidence>